<keyword evidence="2" id="KW-0540">Nuclease</keyword>
<dbReference type="CDD" id="cd00085">
    <property type="entry name" value="HNHc"/>
    <property type="match status" value="1"/>
</dbReference>
<evidence type="ECO:0000313" key="2">
    <source>
        <dbReference type="EMBL" id="WBP87050.1"/>
    </source>
</evidence>
<dbReference type="InterPro" id="IPR002711">
    <property type="entry name" value="HNH"/>
</dbReference>
<sequence length="113" mass="12485">MPKRPCLVCGRLTANPSRCDTHQAEYQAARDKQRGSATRRGYGSAWQRLARTVLDGHRSTHGDWCPGYEVCAHPAADLCADHIIPKSLGGTNTKENIQVLCRACNSRKHNRTG</sequence>
<feature type="domain" description="HNH nuclease" evidence="1">
    <location>
        <begin position="55"/>
        <end position="106"/>
    </location>
</feature>
<organism evidence="2 3">
    <name type="scientific">Kitasatospora cathayae</name>
    <dbReference type="NCBI Taxonomy" id="3004092"/>
    <lineage>
        <taxon>Bacteria</taxon>
        <taxon>Bacillati</taxon>
        <taxon>Actinomycetota</taxon>
        <taxon>Actinomycetes</taxon>
        <taxon>Kitasatosporales</taxon>
        <taxon>Streptomycetaceae</taxon>
        <taxon>Kitasatospora</taxon>
    </lineage>
</organism>
<dbReference type="Gene3D" id="1.10.30.50">
    <property type="match status" value="1"/>
</dbReference>
<dbReference type="GO" id="GO:0004519">
    <property type="term" value="F:endonuclease activity"/>
    <property type="evidence" value="ECO:0007669"/>
    <property type="project" value="UniProtKB-KW"/>
</dbReference>
<dbReference type="Pfam" id="PF01844">
    <property type="entry name" value="HNH"/>
    <property type="match status" value="1"/>
</dbReference>
<keyword evidence="2" id="KW-0255">Endonuclease</keyword>
<dbReference type="RefSeq" id="WP_270144150.1">
    <property type="nucleotide sequence ID" value="NZ_CP115450.1"/>
</dbReference>
<keyword evidence="2" id="KW-0378">Hydrolase</keyword>
<protein>
    <submittedName>
        <fullName evidence="2">HNH endonuclease</fullName>
    </submittedName>
</protein>
<dbReference type="EMBL" id="CP115450">
    <property type="protein sequence ID" value="WBP87050.1"/>
    <property type="molecule type" value="Genomic_DNA"/>
</dbReference>
<dbReference type="InterPro" id="IPR003615">
    <property type="entry name" value="HNH_nuc"/>
</dbReference>
<proteinExistence type="predicted"/>
<dbReference type="SMART" id="SM00507">
    <property type="entry name" value="HNHc"/>
    <property type="match status" value="1"/>
</dbReference>
<reference evidence="3" key="1">
    <citation type="submission" date="2022-12" db="EMBL/GenBank/DDBJ databases">
        <authorList>
            <person name="Mo P."/>
        </authorList>
    </citation>
    <scope>NUCLEOTIDE SEQUENCE [LARGE SCALE GENOMIC DNA]</scope>
    <source>
        <strain evidence="3">HUAS 3-15</strain>
    </source>
</reference>
<evidence type="ECO:0000313" key="3">
    <source>
        <dbReference type="Proteomes" id="UP001212821"/>
    </source>
</evidence>
<name>A0ABY7Q310_9ACTN</name>
<evidence type="ECO:0000259" key="1">
    <source>
        <dbReference type="SMART" id="SM00507"/>
    </source>
</evidence>
<accession>A0ABY7Q310</accession>
<keyword evidence="3" id="KW-1185">Reference proteome</keyword>
<dbReference type="Proteomes" id="UP001212821">
    <property type="component" value="Chromosome"/>
</dbReference>
<gene>
    <name evidence="2" type="ORF">O1G21_15150</name>
</gene>